<comment type="caution">
    <text evidence="1">The sequence shown here is derived from an EMBL/GenBank/DDBJ whole genome shotgun (WGS) entry which is preliminary data.</text>
</comment>
<gene>
    <name evidence="1" type="ORF">SAMN05421844_106313</name>
</gene>
<dbReference type="EMBL" id="FNBZ01000006">
    <property type="protein sequence ID" value="SDH04049.1"/>
    <property type="molecule type" value="Genomic_DNA"/>
</dbReference>
<dbReference type="Proteomes" id="UP000199468">
    <property type="component" value="Unassembled WGS sequence"/>
</dbReference>
<accession>A0ABY0P397</accession>
<evidence type="ECO:0000313" key="2">
    <source>
        <dbReference type="Proteomes" id="UP000199468"/>
    </source>
</evidence>
<evidence type="ECO:0000313" key="1">
    <source>
        <dbReference type="EMBL" id="SDH04049.1"/>
    </source>
</evidence>
<keyword evidence="2" id="KW-1185">Reference proteome</keyword>
<proteinExistence type="predicted"/>
<reference evidence="1 2" key="1">
    <citation type="submission" date="2016-10" db="EMBL/GenBank/DDBJ databases">
        <authorList>
            <person name="Varghese N."/>
            <person name="Submissions S."/>
        </authorList>
    </citation>
    <scope>NUCLEOTIDE SEQUENCE [LARGE SCALE GENOMIC DNA]</scope>
    <source>
        <strain evidence="1 2">DSM 26672</strain>
    </source>
</reference>
<protein>
    <submittedName>
        <fullName evidence="1">Uncharacterized protein</fullName>
    </submittedName>
</protein>
<name>A0ABY0P397_9HYPH</name>
<organism evidence="1 2">
    <name type="scientific">Bosea robiniae</name>
    <dbReference type="NCBI Taxonomy" id="1036780"/>
    <lineage>
        <taxon>Bacteria</taxon>
        <taxon>Pseudomonadati</taxon>
        <taxon>Pseudomonadota</taxon>
        <taxon>Alphaproteobacteria</taxon>
        <taxon>Hyphomicrobiales</taxon>
        <taxon>Boseaceae</taxon>
        <taxon>Bosea</taxon>
    </lineage>
</organism>
<sequence length="71" mass="8287">MEAWHRPRFAAQENTPVKLPIVIHTEEDYDRAQQRVEELNAMPDGAEKERELHALAEAMLAFELRRDDADD</sequence>